<dbReference type="GeneID" id="68900307"/>
<evidence type="ECO:0000256" key="1">
    <source>
        <dbReference type="SAM" id="MobiDB-lite"/>
    </source>
</evidence>
<sequence>MLGSTSRTTAPAIQEYGSLPVPAITGQAHIRVLGLQEQRGMQGGVADDSSGQGDGFFQLDPGDGAIHTKISQVPHGCRAGHSTSNTGQQVLQPVILEVLLSRPARSSFARATD</sequence>
<dbReference type="PATRIC" id="fig|1444770.3.peg.884"/>
<keyword evidence="5" id="KW-1185">Reference proteome</keyword>
<comment type="caution">
    <text evidence="2">The sequence shown here is derived from an EMBL/GenBank/DDBJ whole genome shotgun (WGS) entry which is preliminary data.</text>
</comment>
<dbReference type="Proteomes" id="UP001430701">
    <property type="component" value="Unassembled WGS sequence"/>
</dbReference>
<evidence type="ECO:0000313" key="2">
    <source>
        <dbReference type="EMBL" id="EWS78662.1"/>
    </source>
</evidence>
<dbReference type="Proteomes" id="UP000020406">
    <property type="component" value="Unassembled WGS sequence"/>
</dbReference>
<dbReference type="AlphaFoldDB" id="Z9JLM4"/>
<organism evidence="2 4">
    <name type="scientific">Xylella taiwanensis</name>
    <dbReference type="NCBI Taxonomy" id="1444770"/>
    <lineage>
        <taxon>Bacteria</taxon>
        <taxon>Pseudomonadati</taxon>
        <taxon>Pseudomonadota</taxon>
        <taxon>Gammaproteobacteria</taxon>
        <taxon>Lysobacterales</taxon>
        <taxon>Lysobacteraceae</taxon>
        <taxon>Xylella</taxon>
    </lineage>
</organism>
<evidence type="ECO:0000313" key="4">
    <source>
        <dbReference type="Proteomes" id="UP000020406"/>
    </source>
</evidence>
<reference evidence="2 4" key="1">
    <citation type="journal article" date="2014" name="Genome Announc.">
        <title>Draft Genome Sequence of Xylella fastidiosa Pear Leaf Scorch Strain in Taiwan.</title>
        <authorList>
            <person name="Su C.C."/>
            <person name="Deng W.L."/>
            <person name="Jan F.J."/>
            <person name="Chang C.J."/>
            <person name="Huang H."/>
            <person name="Chen J."/>
        </authorList>
    </citation>
    <scope>NUCLEOTIDE SEQUENCE [LARGE SCALE GENOMIC DNA]</scope>
    <source>
        <strain evidence="2 4">PLS229</strain>
    </source>
</reference>
<protein>
    <submittedName>
        <fullName evidence="2">Uncharacterized protein</fullName>
    </submittedName>
</protein>
<name>Z9JLM4_9GAMM</name>
<dbReference type="EMBL" id="JAJPPU010000002">
    <property type="protein sequence ID" value="MCD8473414.1"/>
    <property type="molecule type" value="Genomic_DNA"/>
</dbReference>
<reference evidence="3" key="2">
    <citation type="submission" date="2021-11" db="EMBL/GenBank/DDBJ databases">
        <title>Genome sequence of Xylella taiwanensis PLS432.</title>
        <authorList>
            <person name="Weng L.-W."/>
            <person name="Su C.-C."/>
            <person name="Tsai C.-W."/>
            <person name="Kuo C.-H."/>
        </authorList>
    </citation>
    <scope>NUCLEOTIDE SEQUENCE</scope>
    <source>
        <strain evidence="3">PLS432</strain>
    </source>
</reference>
<gene>
    <name evidence="2" type="ORF">AF72_03605</name>
    <name evidence="3" type="ORF">LPH55_08090</name>
</gene>
<dbReference type="EMBL" id="JDSQ01000005">
    <property type="protein sequence ID" value="EWS78662.1"/>
    <property type="molecule type" value="Genomic_DNA"/>
</dbReference>
<accession>Z9JLM4</accession>
<feature type="region of interest" description="Disordered" evidence="1">
    <location>
        <begin position="41"/>
        <end position="61"/>
    </location>
</feature>
<proteinExistence type="predicted"/>
<evidence type="ECO:0000313" key="5">
    <source>
        <dbReference type="Proteomes" id="UP001430701"/>
    </source>
</evidence>
<evidence type="ECO:0000313" key="3">
    <source>
        <dbReference type="EMBL" id="MCD8473414.1"/>
    </source>
</evidence>
<dbReference type="RefSeq" id="WP_051482270.1">
    <property type="nucleotide sequence ID" value="NZ_CP053627.1"/>
</dbReference>